<dbReference type="NCBIfam" id="NF002782">
    <property type="entry name" value="PRK02901.1"/>
    <property type="match status" value="1"/>
</dbReference>
<evidence type="ECO:0000256" key="4">
    <source>
        <dbReference type="HAMAP-Rule" id="MF_00470"/>
    </source>
</evidence>
<keyword evidence="1 4" id="KW-0479">Metal-binding</keyword>
<keyword evidence="3 4" id="KW-0456">Lyase</keyword>
<organism evidence="6">
    <name type="scientific">Propionibacterium freudenreichii subsp. freudenreichii</name>
    <dbReference type="NCBI Taxonomy" id="66712"/>
    <lineage>
        <taxon>Bacteria</taxon>
        <taxon>Bacillati</taxon>
        <taxon>Actinomycetota</taxon>
        <taxon>Actinomycetes</taxon>
        <taxon>Propionibacteriales</taxon>
        <taxon>Propionibacteriaceae</taxon>
        <taxon>Propionibacterium</taxon>
    </lineage>
</organism>
<sequence length="332" mass="35170">MKSAALTHVQVPEALRRRGIDEVLVFQAGLRHRFRRIEVRDGLLLHGEQGWGECSPFWDYGATESASWLHAGLEAATRPLPAPVRDLVEVNVTIPVVSPTQARRLIAASGGCMTAKVKVADPGSDLRQDCARVAAARAELGPEGRIRVDANAAWSVDEAVAAVIELDAAAEGLEYVEQPCPSVEELARVRRRITVPVAADESVRRADDPVAVARAGAADIVIVKAQPLGGVARALDVVDRAGLDAVVSSALDTSVGLGIGTALAASLPRLGHACGLATIELFTGDVTTSPLLPEGGALVPRRVEADQPVHQDVPRALVDRWVERLTAICHEL</sequence>
<accession>A0A068VPA4</accession>
<dbReference type="EMBL" id="LM676427">
    <property type="protein sequence ID" value="CEP27042.1"/>
    <property type="molecule type" value="Genomic_DNA"/>
</dbReference>
<gene>
    <name evidence="4 6" type="primary">menC</name>
    <name evidence="6" type="ORF">PFCIRM138_11560</name>
</gene>
<feature type="active site" description="Proton donor" evidence="4">
    <location>
        <position position="118"/>
    </location>
</feature>
<dbReference type="GO" id="GO:0009234">
    <property type="term" value="P:menaquinone biosynthetic process"/>
    <property type="evidence" value="ECO:0007669"/>
    <property type="project" value="UniProtKB-UniRule"/>
</dbReference>
<dbReference type="PANTHER" id="PTHR48073:SF2">
    <property type="entry name" value="O-SUCCINYLBENZOATE SYNTHASE"/>
    <property type="match status" value="1"/>
</dbReference>
<evidence type="ECO:0000313" key="6">
    <source>
        <dbReference type="EMBL" id="CEP27042.1"/>
    </source>
</evidence>
<dbReference type="Pfam" id="PF13378">
    <property type="entry name" value="MR_MLE_C"/>
    <property type="match status" value="1"/>
</dbReference>
<dbReference type="InterPro" id="IPR036849">
    <property type="entry name" value="Enolase-like_C_sf"/>
</dbReference>
<dbReference type="SFLD" id="SFLDG00180">
    <property type="entry name" value="muconate_cycloisomerase"/>
    <property type="match status" value="1"/>
</dbReference>
<comment type="similarity">
    <text evidence="4">Belongs to the mandelate racemase/muconate lactonizing enzyme family. MenC type 1 subfamily.</text>
</comment>
<dbReference type="SUPFAM" id="SSF51604">
    <property type="entry name" value="Enolase C-terminal domain-like"/>
    <property type="match status" value="1"/>
</dbReference>
<dbReference type="GeneID" id="61222559"/>
<keyword evidence="4" id="KW-0474">Menaquinone biosynthesis</keyword>
<evidence type="ECO:0000256" key="1">
    <source>
        <dbReference type="ARBA" id="ARBA00022723"/>
    </source>
</evidence>
<reference evidence="6" key="1">
    <citation type="submission" date="2014-08" db="EMBL/GenBank/DDBJ databases">
        <authorList>
            <person name="Falentin Helene"/>
        </authorList>
    </citation>
    <scope>NUCLEOTIDE SEQUENCE</scope>
</reference>
<dbReference type="HAMAP" id="MF_00470">
    <property type="entry name" value="MenC_1"/>
    <property type="match status" value="1"/>
</dbReference>
<comment type="function">
    <text evidence="4">Converts 2-succinyl-6-hydroxy-2,4-cyclohexadiene-1-carboxylate (SHCHC) to 2-succinylbenzoate (OSB).</text>
</comment>
<dbReference type="SMART" id="SM00922">
    <property type="entry name" value="MR_MLE"/>
    <property type="match status" value="1"/>
</dbReference>
<dbReference type="SFLD" id="SFLDS00001">
    <property type="entry name" value="Enolase"/>
    <property type="match status" value="1"/>
</dbReference>
<dbReference type="RefSeq" id="WP_013160664.1">
    <property type="nucleotide sequence ID" value="NZ_CP010341.1"/>
</dbReference>
<comment type="pathway">
    <text evidence="4">Quinol/quinone metabolism; menaquinone biosynthesis.</text>
</comment>
<evidence type="ECO:0000256" key="3">
    <source>
        <dbReference type="ARBA" id="ARBA00023239"/>
    </source>
</evidence>
<dbReference type="GO" id="GO:0000287">
    <property type="term" value="F:magnesium ion binding"/>
    <property type="evidence" value="ECO:0007669"/>
    <property type="project" value="UniProtKB-UniRule"/>
</dbReference>
<dbReference type="UniPathway" id="UPA01057">
    <property type="reaction ID" value="UER00165"/>
</dbReference>
<keyword evidence="2 4" id="KW-0460">Magnesium</keyword>
<dbReference type="Gene3D" id="3.20.20.120">
    <property type="entry name" value="Enolase-like C-terminal domain"/>
    <property type="match status" value="1"/>
</dbReference>
<comment type="catalytic activity">
    <reaction evidence="4">
        <text>(1R,6R)-6-hydroxy-2-succinyl-cyclohexa-2,4-diene-1-carboxylate = 2-succinylbenzoate + H2O</text>
        <dbReference type="Rhea" id="RHEA:10196"/>
        <dbReference type="ChEBI" id="CHEBI:15377"/>
        <dbReference type="ChEBI" id="CHEBI:18325"/>
        <dbReference type="ChEBI" id="CHEBI:58689"/>
        <dbReference type="EC" id="4.2.1.113"/>
    </reaction>
</comment>
<protein>
    <recommendedName>
        <fullName evidence="4">o-succinylbenzoate synthase</fullName>
        <shortName evidence="4">OSB synthase</shortName>
        <shortName evidence="4">OSBS</shortName>
        <ecNumber evidence="4">4.2.1.113</ecNumber>
    </recommendedName>
    <alternativeName>
        <fullName evidence="4">4-(2'-carboxyphenyl)-4-oxybutyric acid synthase</fullName>
    </alternativeName>
    <alternativeName>
        <fullName evidence="4">o-succinylbenzoic acid synthase</fullName>
    </alternativeName>
</protein>
<evidence type="ECO:0000259" key="5">
    <source>
        <dbReference type="SMART" id="SM00922"/>
    </source>
</evidence>
<dbReference type="UniPathway" id="UPA00079"/>
<dbReference type="InterPro" id="IPR029065">
    <property type="entry name" value="Enolase_C-like"/>
</dbReference>
<feature type="domain" description="Mandelate racemase/muconate lactonizing enzyme C-terminal" evidence="5">
    <location>
        <begin position="99"/>
        <end position="196"/>
    </location>
</feature>
<dbReference type="AlphaFoldDB" id="A0A068VPA4"/>
<feature type="binding site" evidence="4">
    <location>
        <position position="177"/>
    </location>
    <ligand>
        <name>Mg(2+)</name>
        <dbReference type="ChEBI" id="CHEBI:18420"/>
    </ligand>
</feature>
<dbReference type="GO" id="GO:0043748">
    <property type="term" value="F:O-succinylbenzoate synthase activity"/>
    <property type="evidence" value="ECO:0007669"/>
    <property type="project" value="UniProtKB-EC"/>
</dbReference>
<comment type="pathway">
    <text evidence="4">Quinol/quinone metabolism; 1,4-dihydroxy-2-naphthoate biosynthesis; 1,4-dihydroxy-2-naphthoate from chorismate: step 4/7.</text>
</comment>
<dbReference type="EC" id="4.2.1.113" evidence="4"/>
<dbReference type="PANTHER" id="PTHR48073">
    <property type="entry name" value="O-SUCCINYLBENZOATE SYNTHASE-RELATED"/>
    <property type="match status" value="1"/>
</dbReference>
<feature type="active site" description="Proton acceptor" evidence="4">
    <location>
        <position position="224"/>
    </location>
</feature>
<dbReference type="Pfam" id="PF18374">
    <property type="entry name" value="Enolase_like_N"/>
    <property type="match status" value="1"/>
</dbReference>
<proteinExistence type="inferred from homology"/>
<evidence type="ECO:0000256" key="2">
    <source>
        <dbReference type="ARBA" id="ARBA00022842"/>
    </source>
</evidence>
<dbReference type="CDD" id="cd03320">
    <property type="entry name" value="OSBS"/>
    <property type="match status" value="1"/>
</dbReference>
<name>A0A068VPA4_PROFF</name>
<feature type="binding site" evidence="4">
    <location>
        <position position="149"/>
    </location>
    <ligand>
        <name>Mg(2+)</name>
        <dbReference type="ChEBI" id="CHEBI:18420"/>
    </ligand>
</feature>
<feature type="binding site" evidence="4">
    <location>
        <position position="200"/>
    </location>
    <ligand>
        <name>Mg(2+)</name>
        <dbReference type="ChEBI" id="CHEBI:18420"/>
    </ligand>
</feature>
<comment type="cofactor">
    <cofactor evidence="4">
        <name>a divalent metal cation</name>
        <dbReference type="ChEBI" id="CHEBI:60240"/>
    </cofactor>
</comment>
<dbReference type="SFLD" id="SFLDF00009">
    <property type="entry name" value="o-succinylbenzoate_synthase"/>
    <property type="match status" value="1"/>
</dbReference>
<dbReference type="KEGG" id="pfre:RM25_0715"/>
<dbReference type="InterPro" id="IPR010196">
    <property type="entry name" value="OSB_synthase_MenC1"/>
</dbReference>
<dbReference type="PATRIC" id="fig|66712.6.peg.740"/>
<dbReference type="InterPro" id="IPR013342">
    <property type="entry name" value="Mandelate_racemase_C"/>
</dbReference>